<evidence type="ECO:0000256" key="4">
    <source>
        <dbReference type="ARBA" id="ARBA00022827"/>
    </source>
</evidence>
<evidence type="ECO:0000313" key="10">
    <source>
        <dbReference type="Proteomes" id="UP000295706"/>
    </source>
</evidence>
<evidence type="ECO:0000256" key="6">
    <source>
        <dbReference type="RuleBase" id="RU361217"/>
    </source>
</evidence>
<evidence type="ECO:0000256" key="1">
    <source>
        <dbReference type="ARBA" id="ARBA00001974"/>
    </source>
</evidence>
<dbReference type="OrthoDB" id="9766796at2"/>
<protein>
    <recommendedName>
        <fullName evidence="6">Glycerol-3-phosphate dehydrogenase</fullName>
        <ecNumber evidence="6">1.1.5.3</ecNumber>
    </recommendedName>
</protein>
<dbReference type="InterPro" id="IPR036188">
    <property type="entry name" value="FAD/NAD-bd_sf"/>
</dbReference>
<feature type="domain" description="FAD dependent oxidoreductase" evidence="7">
    <location>
        <begin position="16"/>
        <end position="348"/>
    </location>
</feature>
<dbReference type="PRINTS" id="PR01001">
    <property type="entry name" value="FADG3PDH"/>
</dbReference>
<dbReference type="GO" id="GO:0009331">
    <property type="term" value="C:glycerol-3-phosphate dehydrogenase (FAD) complex"/>
    <property type="evidence" value="ECO:0007669"/>
    <property type="project" value="UniProtKB-UniRule"/>
</dbReference>
<dbReference type="Proteomes" id="UP000295706">
    <property type="component" value="Unassembled WGS sequence"/>
</dbReference>
<dbReference type="PROSITE" id="PS51257">
    <property type="entry name" value="PROKAR_LIPOPROTEIN"/>
    <property type="match status" value="1"/>
</dbReference>
<dbReference type="PROSITE" id="PS00978">
    <property type="entry name" value="FAD_G3PDH_2"/>
    <property type="match status" value="1"/>
</dbReference>
<dbReference type="EC" id="1.1.5.3" evidence="6"/>
<dbReference type="InterPro" id="IPR006076">
    <property type="entry name" value="FAD-dep_OxRdtase"/>
</dbReference>
<proteinExistence type="inferred from homology"/>
<dbReference type="InterPro" id="IPR031656">
    <property type="entry name" value="DAO_C"/>
</dbReference>
<dbReference type="InterPro" id="IPR038299">
    <property type="entry name" value="DAO_C_sf"/>
</dbReference>
<evidence type="ECO:0000256" key="3">
    <source>
        <dbReference type="ARBA" id="ARBA00022630"/>
    </source>
</evidence>
<reference evidence="9 10" key="1">
    <citation type="submission" date="2019-02" db="EMBL/GenBank/DDBJ databases">
        <title>Arundinibacter roseus gen. nov., sp. nov., a new member of the family Cytophagaceae.</title>
        <authorList>
            <person name="Szuroczki S."/>
            <person name="Khayer B."/>
            <person name="Sproer C."/>
            <person name="Toumi M."/>
            <person name="Szabo A."/>
            <person name="Felfoldi T."/>
            <person name="Schumann P."/>
            <person name="Toth E."/>
        </authorList>
    </citation>
    <scope>NUCLEOTIDE SEQUENCE [LARGE SCALE GENOMIC DNA]</scope>
    <source>
        <strain evidence="9 10">DMA-k-7a</strain>
    </source>
</reference>
<dbReference type="Gene3D" id="3.50.50.60">
    <property type="entry name" value="FAD/NAD(P)-binding domain"/>
    <property type="match status" value="1"/>
</dbReference>
<name>A0A4R4KF52_9BACT</name>
<dbReference type="SUPFAM" id="SSF51905">
    <property type="entry name" value="FAD/NAD(P)-binding domain"/>
    <property type="match status" value="1"/>
</dbReference>
<evidence type="ECO:0000259" key="8">
    <source>
        <dbReference type="Pfam" id="PF16901"/>
    </source>
</evidence>
<dbReference type="GO" id="GO:0004368">
    <property type="term" value="F:glycerol-3-phosphate dehydrogenase (quinone) activity"/>
    <property type="evidence" value="ECO:0007669"/>
    <property type="project" value="UniProtKB-EC"/>
</dbReference>
<comment type="cofactor">
    <cofactor evidence="1 6">
        <name>FAD</name>
        <dbReference type="ChEBI" id="CHEBI:57692"/>
    </cofactor>
</comment>
<dbReference type="PANTHER" id="PTHR11985">
    <property type="entry name" value="GLYCEROL-3-PHOSPHATE DEHYDROGENASE"/>
    <property type="match status" value="1"/>
</dbReference>
<dbReference type="PANTHER" id="PTHR11985:SF15">
    <property type="entry name" value="GLYCEROL-3-PHOSPHATE DEHYDROGENASE, MITOCHONDRIAL"/>
    <property type="match status" value="1"/>
</dbReference>
<evidence type="ECO:0000256" key="5">
    <source>
        <dbReference type="ARBA" id="ARBA00023002"/>
    </source>
</evidence>
<accession>A0A4R4KF52</accession>
<dbReference type="RefSeq" id="WP_132117461.1">
    <property type="nucleotide sequence ID" value="NZ_SMJU01000006.1"/>
</dbReference>
<keyword evidence="10" id="KW-1185">Reference proteome</keyword>
<dbReference type="GO" id="GO:0006072">
    <property type="term" value="P:glycerol-3-phosphate metabolic process"/>
    <property type="evidence" value="ECO:0007669"/>
    <property type="project" value="UniProtKB-UniRule"/>
</dbReference>
<keyword evidence="4" id="KW-0274">FAD</keyword>
<sequence>MNRPKNVTQLSTETFDICIIGGGASGAGCALDAALRGYKVALIDRKDFASETSSRSTKLIHGGVRYLEQAFMKLDLGQLKQVRHGLEERRIVLKNAPHLAHPLALLTPVFSWFEGLYYGIGLKIYDWFANDSTLPKGKWLTKKEVLKRMPTLRKETLHSAVLYYDGQLDDARYCLALAQSASEKGVVVANYVEVTGFVKNEDSQLSSALVTDTLSDQSFAIQSRIFINCTGTFADTIRHMANPKLPVRMRPSKGVHVVLPFETLNSTDAMLIPKTSDGRVVFAIPFEGKLLVGTTDTEYKNPELEPILIEEEVDFLLETLRPYVKKLPERQDVQAGFGGLRPLLAADPTKSTKRLTRDHEVEHDDVSNLVSLLGGKWTTYRLMAKDTLDKVDELFGENKACLTADYPLAGSIGYEPEAWKLIKEQTALSEETCRQINGRYGSRYPEIITLITQNPDLAQRLVPAYPYLWAEVIYAVQHEMAVSPRDILARRLRLEITDWQATLQCLPVVCDLMEKELNWSSETREKMEKTYAEQLQVYCKSAGLL</sequence>
<dbReference type="Gene3D" id="1.10.8.870">
    <property type="entry name" value="Alpha-glycerophosphate oxidase, cap domain"/>
    <property type="match status" value="1"/>
</dbReference>
<dbReference type="Pfam" id="PF16901">
    <property type="entry name" value="DAO_C"/>
    <property type="match status" value="1"/>
</dbReference>
<evidence type="ECO:0000256" key="2">
    <source>
        <dbReference type="ARBA" id="ARBA00007330"/>
    </source>
</evidence>
<dbReference type="Pfam" id="PF01266">
    <property type="entry name" value="DAO"/>
    <property type="match status" value="1"/>
</dbReference>
<keyword evidence="5 6" id="KW-0560">Oxidoreductase</keyword>
<comment type="similarity">
    <text evidence="2 6">Belongs to the FAD-dependent glycerol-3-phosphate dehydrogenase family.</text>
</comment>
<dbReference type="EMBL" id="SMJU01000006">
    <property type="protein sequence ID" value="TDB65211.1"/>
    <property type="molecule type" value="Genomic_DNA"/>
</dbReference>
<dbReference type="InterPro" id="IPR000447">
    <property type="entry name" value="G3P_DH_FAD-dep"/>
</dbReference>
<dbReference type="Gene3D" id="3.30.9.10">
    <property type="entry name" value="D-Amino Acid Oxidase, subunit A, domain 2"/>
    <property type="match status" value="1"/>
</dbReference>
<keyword evidence="3 6" id="KW-0285">Flavoprotein</keyword>
<comment type="catalytic activity">
    <reaction evidence="6">
        <text>a quinone + sn-glycerol 3-phosphate = dihydroxyacetone phosphate + a quinol</text>
        <dbReference type="Rhea" id="RHEA:18977"/>
        <dbReference type="ChEBI" id="CHEBI:24646"/>
        <dbReference type="ChEBI" id="CHEBI:57597"/>
        <dbReference type="ChEBI" id="CHEBI:57642"/>
        <dbReference type="ChEBI" id="CHEBI:132124"/>
        <dbReference type="EC" id="1.1.5.3"/>
    </reaction>
</comment>
<dbReference type="AlphaFoldDB" id="A0A4R4KF52"/>
<comment type="caution">
    <text evidence="9">The sequence shown here is derived from an EMBL/GenBank/DDBJ whole genome shotgun (WGS) entry which is preliminary data.</text>
</comment>
<dbReference type="PROSITE" id="PS00977">
    <property type="entry name" value="FAD_G3PDH_1"/>
    <property type="match status" value="1"/>
</dbReference>
<feature type="domain" description="Alpha-glycerophosphate oxidase C-terminal" evidence="8">
    <location>
        <begin position="401"/>
        <end position="523"/>
    </location>
</feature>
<evidence type="ECO:0000313" key="9">
    <source>
        <dbReference type="EMBL" id="TDB65211.1"/>
    </source>
</evidence>
<organism evidence="9 10">
    <name type="scientific">Arundinibacter roseus</name>
    <dbReference type="NCBI Taxonomy" id="2070510"/>
    <lineage>
        <taxon>Bacteria</taxon>
        <taxon>Pseudomonadati</taxon>
        <taxon>Bacteroidota</taxon>
        <taxon>Cytophagia</taxon>
        <taxon>Cytophagales</taxon>
        <taxon>Spirosomataceae</taxon>
        <taxon>Arundinibacter</taxon>
    </lineage>
</organism>
<gene>
    <name evidence="9" type="ORF">EZE20_10920</name>
</gene>
<evidence type="ECO:0000259" key="7">
    <source>
        <dbReference type="Pfam" id="PF01266"/>
    </source>
</evidence>